<feature type="domain" description="PNPLA" evidence="3">
    <location>
        <begin position="22"/>
        <end position="204"/>
    </location>
</feature>
<evidence type="ECO:0000256" key="2">
    <source>
        <dbReference type="PROSITE-ProRule" id="PRU01161"/>
    </source>
</evidence>
<keyword evidence="1 2" id="KW-0443">Lipid metabolism</keyword>
<dbReference type="GO" id="GO:0016042">
    <property type="term" value="P:lipid catabolic process"/>
    <property type="evidence" value="ECO:0007669"/>
    <property type="project" value="UniProtKB-UniRule"/>
</dbReference>
<feature type="short sequence motif" description="DGA/G" evidence="2">
    <location>
        <begin position="190"/>
        <end position="192"/>
    </location>
</feature>
<proteinExistence type="predicted"/>
<dbReference type="InterPro" id="IPR016035">
    <property type="entry name" value="Acyl_Trfase/lysoPLipase"/>
</dbReference>
<dbReference type="InterPro" id="IPR002641">
    <property type="entry name" value="PNPLA_dom"/>
</dbReference>
<dbReference type="PROSITE" id="PS51635">
    <property type="entry name" value="PNPLA"/>
    <property type="match status" value="1"/>
</dbReference>
<evidence type="ECO:0000256" key="1">
    <source>
        <dbReference type="ARBA" id="ARBA00023098"/>
    </source>
</evidence>
<dbReference type="SUPFAM" id="SSF52151">
    <property type="entry name" value="FabD/lysophospholipase-like"/>
    <property type="match status" value="1"/>
</dbReference>
<dbReference type="Pfam" id="PF01734">
    <property type="entry name" value="Patatin"/>
    <property type="match status" value="1"/>
</dbReference>
<dbReference type="AlphaFoldDB" id="A0A7S3MY27"/>
<evidence type="ECO:0000259" key="3">
    <source>
        <dbReference type="PROSITE" id="PS51635"/>
    </source>
</evidence>
<feature type="active site" description="Proton acceptor" evidence="2">
    <location>
        <position position="190"/>
    </location>
</feature>
<organism evidence="4">
    <name type="scientific">Strombidium inclinatum</name>
    <dbReference type="NCBI Taxonomy" id="197538"/>
    <lineage>
        <taxon>Eukaryota</taxon>
        <taxon>Sar</taxon>
        <taxon>Alveolata</taxon>
        <taxon>Ciliophora</taxon>
        <taxon>Intramacronucleata</taxon>
        <taxon>Spirotrichea</taxon>
        <taxon>Oligotrichia</taxon>
        <taxon>Strombidiidae</taxon>
        <taxon>Strombidium</taxon>
    </lineage>
</organism>
<dbReference type="Gene3D" id="3.40.1090.10">
    <property type="entry name" value="Cytosolic phospholipase A2 catalytic domain"/>
    <property type="match status" value="2"/>
</dbReference>
<evidence type="ECO:0000313" key="4">
    <source>
        <dbReference type="EMBL" id="CAE0330774.1"/>
    </source>
</evidence>
<name>A0A7S3MY27_9SPIT</name>
<protein>
    <recommendedName>
        <fullName evidence="3">PNPLA domain-containing protein</fullName>
    </recommendedName>
</protein>
<feature type="short sequence motif" description="GXSXG" evidence="2">
    <location>
        <begin position="58"/>
        <end position="62"/>
    </location>
</feature>
<dbReference type="EMBL" id="HBIH01028490">
    <property type="protein sequence ID" value="CAE0330774.1"/>
    <property type="molecule type" value="Transcribed_RNA"/>
</dbReference>
<sequence length="366" mass="41056">MKAVIALGLASIGVDAKTCRALAMSGGGSKGSYEAGALWGMYFNAANGSDYAYDVSTGVSAGALNTGALALYAPGDEDNMLEFLSETWQNITNKDVFKQWKPLGPVTGIRKESGVLNDQPLVDFLTKVYQEYDYDVKRKIAVSCVDVNSGDYKVFFENTTDPIKAIVSSASIPFVFPHQEWSEDNVVCMDGGTVWNTNLVSAIERCREDVDDDSNITLDIVLCSRHEIDSWEDTGNTINNFLRYRDIRSFNNDMSDIYEFKRAYPNVNYRNLVIPSEKMPSGMAILNMDNATSTWPMQMLGRKDGENVLKTGEGFYFKKMDEWHQSPELQAEYPQMSDYIEHLVDEEAAKYATSQEENPKLEFIEN</sequence>
<dbReference type="GO" id="GO:0016787">
    <property type="term" value="F:hydrolase activity"/>
    <property type="evidence" value="ECO:0007669"/>
    <property type="project" value="UniProtKB-UniRule"/>
</dbReference>
<keyword evidence="2" id="KW-0442">Lipid degradation</keyword>
<gene>
    <name evidence="4" type="ORF">SINC0208_LOCUS11406</name>
</gene>
<reference evidence="4" key="1">
    <citation type="submission" date="2021-01" db="EMBL/GenBank/DDBJ databases">
        <authorList>
            <person name="Corre E."/>
            <person name="Pelletier E."/>
            <person name="Niang G."/>
            <person name="Scheremetjew M."/>
            <person name="Finn R."/>
            <person name="Kale V."/>
            <person name="Holt S."/>
            <person name="Cochrane G."/>
            <person name="Meng A."/>
            <person name="Brown T."/>
            <person name="Cohen L."/>
        </authorList>
    </citation>
    <scope>NUCLEOTIDE SEQUENCE</scope>
    <source>
        <strain evidence="4">S3</strain>
    </source>
</reference>
<accession>A0A7S3MY27</accession>
<keyword evidence="2" id="KW-0378">Hydrolase</keyword>
<feature type="short sequence motif" description="GXGXXG" evidence="2">
    <location>
        <begin position="26"/>
        <end position="31"/>
    </location>
</feature>
<feature type="active site" description="Nucleophile" evidence="2">
    <location>
        <position position="60"/>
    </location>
</feature>